<feature type="compositionally biased region" description="Basic and acidic residues" evidence="1">
    <location>
        <begin position="49"/>
        <end position="59"/>
    </location>
</feature>
<evidence type="ECO:0000313" key="2">
    <source>
        <dbReference type="EMBL" id="RMC07226.1"/>
    </source>
</evidence>
<evidence type="ECO:0000256" key="1">
    <source>
        <dbReference type="SAM" id="MobiDB-lite"/>
    </source>
</evidence>
<reference evidence="2 3" key="1">
    <citation type="submission" date="2018-07" db="EMBL/GenBank/DDBJ databases">
        <title>A high quality draft genome assembly of the barn swallow (H. rustica rustica).</title>
        <authorList>
            <person name="Formenti G."/>
            <person name="Chiara M."/>
            <person name="Poveda L."/>
            <person name="Francoijs K.-J."/>
            <person name="Bonisoli-Alquati A."/>
            <person name="Canova L."/>
            <person name="Gianfranceschi L."/>
            <person name="Horner D.S."/>
            <person name="Saino N."/>
        </authorList>
    </citation>
    <scope>NUCLEOTIDE SEQUENCE [LARGE SCALE GENOMIC DNA]</scope>
    <source>
        <strain evidence="2">Chelidonia</strain>
        <tissue evidence="2">Blood</tissue>
    </source>
</reference>
<accession>A0A3M0K269</accession>
<name>A0A3M0K269_HIRRU</name>
<gene>
    <name evidence="2" type="ORF">DUI87_16682</name>
</gene>
<protein>
    <submittedName>
        <fullName evidence="2">Uncharacterized protein</fullName>
    </submittedName>
</protein>
<sequence>MLQFENASPPPVKEEILRKPSWTRGLPEQQLKLTLLIQQGSSGVLTSDGKIRSKFEKPGHGPYNGPPNGKAFHRTERVYLPIFVLETMKKGHQGIISLDTFFTFEDFIMPVILEITGINLENSSEQDLKPLNISQFPEPPGGSWGSELSPTIREKEVQDHLMKLNSQKSMEPDDMHPRILKKLADVVKPLSIKFEKACHQRIVVNGSASRWRPLESGVPQGPVLGPVLSNIFIIDIDSGIECILSEFSDDTMLSSAVDTTKGWDVIQRDLDKPEKWPYKNLMRSNKSRWKGLHLRWGHPDMSTAWKANSLGAALWRRTWGFLWMKNRMSQQYVLTAQKANHSLGFL</sequence>
<dbReference type="EMBL" id="QRBI01000120">
    <property type="protein sequence ID" value="RMC07226.1"/>
    <property type="molecule type" value="Genomic_DNA"/>
</dbReference>
<dbReference type="AlphaFoldDB" id="A0A3M0K269"/>
<proteinExistence type="predicted"/>
<keyword evidence="3" id="KW-1185">Reference proteome</keyword>
<comment type="caution">
    <text evidence="2">The sequence shown here is derived from an EMBL/GenBank/DDBJ whole genome shotgun (WGS) entry which is preliminary data.</text>
</comment>
<dbReference type="PANTHER" id="PTHR33332">
    <property type="entry name" value="REVERSE TRANSCRIPTASE DOMAIN-CONTAINING PROTEIN"/>
    <property type="match status" value="1"/>
</dbReference>
<dbReference type="Proteomes" id="UP000269221">
    <property type="component" value="Unassembled WGS sequence"/>
</dbReference>
<feature type="region of interest" description="Disordered" evidence="1">
    <location>
        <begin position="45"/>
        <end position="70"/>
    </location>
</feature>
<feature type="compositionally biased region" description="Low complexity" evidence="1">
    <location>
        <begin position="60"/>
        <end position="69"/>
    </location>
</feature>
<organism evidence="2 3">
    <name type="scientific">Hirundo rustica rustica</name>
    <dbReference type="NCBI Taxonomy" id="333673"/>
    <lineage>
        <taxon>Eukaryota</taxon>
        <taxon>Metazoa</taxon>
        <taxon>Chordata</taxon>
        <taxon>Craniata</taxon>
        <taxon>Vertebrata</taxon>
        <taxon>Euteleostomi</taxon>
        <taxon>Archelosauria</taxon>
        <taxon>Archosauria</taxon>
        <taxon>Dinosauria</taxon>
        <taxon>Saurischia</taxon>
        <taxon>Theropoda</taxon>
        <taxon>Coelurosauria</taxon>
        <taxon>Aves</taxon>
        <taxon>Neognathae</taxon>
        <taxon>Neoaves</taxon>
        <taxon>Telluraves</taxon>
        <taxon>Australaves</taxon>
        <taxon>Passeriformes</taxon>
        <taxon>Sylvioidea</taxon>
        <taxon>Hirundinidae</taxon>
        <taxon>Hirundo</taxon>
    </lineage>
</organism>
<dbReference type="STRING" id="333673.A0A3M0K269"/>
<evidence type="ECO:0000313" key="3">
    <source>
        <dbReference type="Proteomes" id="UP000269221"/>
    </source>
</evidence>